<accession>W7IHC9</accession>
<organism evidence="2 3">
    <name type="scientific">Drechslerella stenobrocha 248</name>
    <dbReference type="NCBI Taxonomy" id="1043628"/>
    <lineage>
        <taxon>Eukaryota</taxon>
        <taxon>Fungi</taxon>
        <taxon>Dikarya</taxon>
        <taxon>Ascomycota</taxon>
        <taxon>Pezizomycotina</taxon>
        <taxon>Orbiliomycetes</taxon>
        <taxon>Orbiliales</taxon>
        <taxon>Orbiliaceae</taxon>
        <taxon>Drechslerella</taxon>
    </lineage>
</organism>
<dbReference type="HOGENOM" id="CLU_1539648_0_0_1"/>
<sequence>MPSVSAQLRDIQELILPLIIPPAAAFTTPLLQNFAASHDPLMESDILFTAKPDLANAQIELNAAMRALVRNAAAEEEVPEVPDGTGPEAKLDSSASDVKRLLDGVRQGRLRSKLRGLSGGGRGDEASRRSQASIIRASRLRKEMFDREIDKEESEALEDFKRKLRESVLQT</sequence>
<keyword evidence="3" id="KW-1185">Reference proteome</keyword>
<feature type="region of interest" description="Disordered" evidence="1">
    <location>
        <begin position="113"/>
        <end position="133"/>
    </location>
</feature>
<name>W7IHC9_9PEZI</name>
<dbReference type="OrthoDB" id="5401853at2759"/>
<evidence type="ECO:0000313" key="3">
    <source>
        <dbReference type="Proteomes" id="UP000024837"/>
    </source>
</evidence>
<reference evidence="2 3" key="1">
    <citation type="submission" date="2013-05" db="EMBL/GenBank/DDBJ databases">
        <title>Drechslerella stenobrocha genome reveals carnivorous origination and mechanical trapping mechanism of predatory fungi.</title>
        <authorList>
            <person name="Liu X."/>
            <person name="Zhang W."/>
            <person name="Liu K."/>
        </authorList>
    </citation>
    <scope>NUCLEOTIDE SEQUENCE [LARGE SCALE GENOMIC DNA]</scope>
    <source>
        <strain evidence="2 3">248</strain>
    </source>
</reference>
<evidence type="ECO:0000256" key="1">
    <source>
        <dbReference type="SAM" id="MobiDB-lite"/>
    </source>
</evidence>
<protein>
    <submittedName>
        <fullName evidence="2">Uncharacterized protein</fullName>
    </submittedName>
</protein>
<gene>
    <name evidence="2" type="ORF">DRE_01867</name>
</gene>
<dbReference type="EMBL" id="KI966372">
    <property type="protein sequence ID" value="EWC48645.1"/>
    <property type="molecule type" value="Genomic_DNA"/>
</dbReference>
<evidence type="ECO:0000313" key="2">
    <source>
        <dbReference type="EMBL" id="EWC48645.1"/>
    </source>
</evidence>
<dbReference type="Proteomes" id="UP000024837">
    <property type="component" value="Unassembled WGS sequence"/>
</dbReference>
<proteinExistence type="predicted"/>
<dbReference type="AlphaFoldDB" id="W7IHC9"/>
<feature type="region of interest" description="Disordered" evidence="1">
    <location>
        <begin position="74"/>
        <end position="97"/>
    </location>
</feature>